<comment type="similarity">
    <text evidence="1">Belongs to the DprA/Smf family.</text>
</comment>
<dbReference type="InterPro" id="IPR036388">
    <property type="entry name" value="WH-like_DNA-bd_sf"/>
</dbReference>
<dbReference type="InterPro" id="IPR041614">
    <property type="entry name" value="DprA_WH"/>
</dbReference>
<evidence type="ECO:0000259" key="3">
    <source>
        <dbReference type="Pfam" id="PF17782"/>
    </source>
</evidence>
<feature type="domain" description="Smf/DprA SLOG" evidence="2">
    <location>
        <begin position="138"/>
        <end position="317"/>
    </location>
</feature>
<protein>
    <submittedName>
        <fullName evidence="4">DNA processing protein</fullName>
    </submittedName>
</protein>
<dbReference type="PATRIC" id="fig|946483.4.peg.1794"/>
<dbReference type="KEGG" id="cbx:Cenrod_1774"/>
<dbReference type="OrthoDB" id="9785707at2"/>
<accession>U5NCC1</accession>
<dbReference type="SUPFAM" id="SSF47781">
    <property type="entry name" value="RuvA domain 2-like"/>
    <property type="match status" value="1"/>
</dbReference>
<dbReference type="EMBL" id="CP004885">
    <property type="protein sequence ID" value="AGX87858.1"/>
    <property type="molecule type" value="Genomic_DNA"/>
</dbReference>
<dbReference type="PANTHER" id="PTHR43022">
    <property type="entry name" value="PROTEIN SMF"/>
    <property type="match status" value="1"/>
</dbReference>
<feature type="domain" description="DprA winged helix" evidence="3">
    <location>
        <begin position="329"/>
        <end position="388"/>
    </location>
</feature>
<dbReference type="HOGENOM" id="CLU_029601_1_1_4"/>
<gene>
    <name evidence="4" type="ORF">Cenrod_1774</name>
</gene>
<dbReference type="GO" id="GO:0009294">
    <property type="term" value="P:DNA-mediated transformation"/>
    <property type="evidence" value="ECO:0007669"/>
    <property type="project" value="InterPro"/>
</dbReference>
<reference evidence="4 5" key="1">
    <citation type="journal article" date="2013" name="Genome Biol.">
        <title>Genomic analysis reveals key aspects of prokaryotic symbiosis in the phototrophic consortium "Chlorochromatium aggregatum".</title>
        <authorList>
            <person name="Liu Z."/>
            <person name="Muller J."/>
            <person name="Li T."/>
            <person name="Alvey R.M."/>
            <person name="Vogl K."/>
            <person name="Frigaard N.U."/>
            <person name="Rockwell N.C."/>
            <person name="Boyd E.S."/>
            <person name="Tomsho L.P."/>
            <person name="Schuster S.C."/>
            <person name="Henke P."/>
            <person name="Rohde M."/>
            <person name="Overmann J."/>
            <person name="Bryant D.A."/>
        </authorList>
    </citation>
    <scope>NUCLEOTIDE SEQUENCE [LARGE SCALE GENOMIC DNA]</scope>
    <source>
        <strain evidence="4">CR</strain>
    </source>
</reference>
<dbReference type="PANTHER" id="PTHR43022:SF1">
    <property type="entry name" value="PROTEIN SMF"/>
    <property type="match status" value="1"/>
</dbReference>
<dbReference type="Pfam" id="PF02481">
    <property type="entry name" value="DNA_processg_A"/>
    <property type="match status" value="1"/>
</dbReference>
<dbReference type="SUPFAM" id="SSF102405">
    <property type="entry name" value="MCP/YpsA-like"/>
    <property type="match status" value="1"/>
</dbReference>
<evidence type="ECO:0000256" key="1">
    <source>
        <dbReference type="ARBA" id="ARBA00006525"/>
    </source>
</evidence>
<sequence>MERDELEAWLRLTLCPGVGNVAARALLQAFGSAPAIFAQTAASLEQVVSAKQARSLRTAPPELLELLESTLTWLQQQQEGGDPRRAVLTLGDPDYPQALLQTEDPPLLLYALGNARCARSELSSEPPPEWASAPAIDPTRCLAIVGTRSPTPQGLDTARRFARVAAECGWTVISGLARGIDGAAHAGALDAEVAHSPTVAVVGTGVDRVYPKAHLALAHRIAQRGLVLSEYPLGSAPVSAHFPRRNRLIAALSRGTLVVEAALRSGSLITARLSAEQGKDVFAVPGSIHALQSTGCHALIQQGAKLVTCPQDIFDEYPGQPERAISAPTPAPIAVDPADPSHCVLRAMGYDPTGLDTIQARTGMDTAPLQALLTQLELEGSVARLPGGRFQRQG</sequence>
<dbReference type="Pfam" id="PF17782">
    <property type="entry name" value="WHD_DprA"/>
    <property type="match status" value="1"/>
</dbReference>
<dbReference type="Gene3D" id="1.10.10.10">
    <property type="entry name" value="Winged helix-like DNA-binding domain superfamily/Winged helix DNA-binding domain"/>
    <property type="match status" value="1"/>
</dbReference>
<keyword evidence="5" id="KW-1185">Reference proteome</keyword>
<dbReference type="RefSeq" id="WP_022774155.1">
    <property type="nucleotide sequence ID" value="NC_022576.1"/>
</dbReference>
<proteinExistence type="inferred from homology"/>
<evidence type="ECO:0000313" key="5">
    <source>
        <dbReference type="Proteomes" id="UP000017184"/>
    </source>
</evidence>
<dbReference type="InterPro" id="IPR057666">
    <property type="entry name" value="DrpA_SLOG"/>
</dbReference>
<evidence type="ECO:0000313" key="4">
    <source>
        <dbReference type="EMBL" id="AGX87858.1"/>
    </source>
</evidence>
<dbReference type="STRING" id="946483.Cenrod_1774"/>
<organism evidence="4 5">
    <name type="scientific">Candidatus Symbiobacter mobilis CR</name>
    <dbReference type="NCBI Taxonomy" id="946483"/>
    <lineage>
        <taxon>Bacteria</taxon>
        <taxon>Pseudomonadati</taxon>
        <taxon>Pseudomonadota</taxon>
        <taxon>Betaproteobacteria</taxon>
        <taxon>Burkholderiales</taxon>
        <taxon>Comamonadaceae</taxon>
    </lineage>
</organism>
<dbReference type="NCBIfam" id="TIGR00732">
    <property type="entry name" value="dprA"/>
    <property type="match status" value="1"/>
</dbReference>
<dbReference type="InterPro" id="IPR003488">
    <property type="entry name" value="DprA"/>
</dbReference>
<dbReference type="InterPro" id="IPR010994">
    <property type="entry name" value="RuvA_2-like"/>
</dbReference>
<name>U5NCC1_9BURK</name>
<dbReference type="eggNOG" id="COG0758">
    <property type="taxonomic scope" value="Bacteria"/>
</dbReference>
<dbReference type="Gene3D" id="3.40.50.450">
    <property type="match status" value="1"/>
</dbReference>
<dbReference type="Proteomes" id="UP000017184">
    <property type="component" value="Chromosome"/>
</dbReference>
<dbReference type="AlphaFoldDB" id="U5NCC1"/>
<evidence type="ECO:0000259" key="2">
    <source>
        <dbReference type="Pfam" id="PF02481"/>
    </source>
</evidence>